<dbReference type="InterPro" id="IPR000157">
    <property type="entry name" value="TIR_dom"/>
</dbReference>
<dbReference type="GO" id="GO:0007165">
    <property type="term" value="P:signal transduction"/>
    <property type="evidence" value="ECO:0007669"/>
    <property type="project" value="InterPro"/>
</dbReference>
<dbReference type="Gene3D" id="3.40.50.10140">
    <property type="entry name" value="Toll/interleukin-1 receptor homology (TIR) domain"/>
    <property type="match status" value="1"/>
</dbReference>
<dbReference type="Proteomes" id="UP000241890">
    <property type="component" value="Unassembled WGS sequence"/>
</dbReference>
<feature type="domain" description="TIR" evidence="3">
    <location>
        <begin position="4"/>
        <end position="135"/>
    </location>
</feature>
<feature type="region of interest" description="Disordered" evidence="2">
    <location>
        <begin position="257"/>
        <end position="278"/>
    </location>
</feature>
<dbReference type="PANTHER" id="PTHR43215">
    <property type="entry name" value="RADIAL SPOKE HEAD 1 HOMOLOG"/>
    <property type="match status" value="1"/>
</dbReference>
<keyword evidence="1" id="KW-0677">Repeat</keyword>
<evidence type="ECO:0000313" key="4">
    <source>
        <dbReference type="EMBL" id="GBG32873.1"/>
    </source>
</evidence>
<keyword evidence="4" id="KW-0808">Transferase</keyword>
<keyword evidence="4" id="KW-0418">Kinase</keyword>
<name>A0A2R5GW28_9STRA</name>
<dbReference type="EMBL" id="BEYU01000134">
    <property type="protein sequence ID" value="GBG32873.1"/>
    <property type="molecule type" value="Genomic_DNA"/>
</dbReference>
<dbReference type="SUPFAM" id="SSF82185">
    <property type="entry name" value="Histone H3 K4-specific methyltransferase SET7/9 N-terminal domain"/>
    <property type="match status" value="1"/>
</dbReference>
<sequence length="352" mass="40261">MSLFLSYDWEEDTLNRVDAINTELEMKGVHTYFEETRIAGDISGAMKENMDVSEMVVCFITAKYLRQLQSPEITRPSWCRREWAHAHKVFDSSSIIMVLLDPEVLEGELNDYIHEIRDESVVLDFTTDDSNIEELIHAYKEHKEMVSTGKARRARAKQSFVENPVDWEETERTLYYPNGDIKYVGTLLFGKMHGHGTYFYRNKDRYEGEFSEDYFCGAGTYYYSSGARFEGHFRYDRREGPGSSFRVDGSLKYQGEYAGGVRDGRGTEYDEESKPVRDVEYEDGDLINVFGYYEGEGEGDPADSDSARSTALSMSTAGSKSTTSTGKSLRKSLSRRLSSKKPVRVGRFKIPK</sequence>
<accession>A0A2R5GW28</accession>
<evidence type="ECO:0000256" key="1">
    <source>
        <dbReference type="ARBA" id="ARBA00022737"/>
    </source>
</evidence>
<dbReference type="SUPFAM" id="SSF52200">
    <property type="entry name" value="Toll/Interleukin receptor TIR domain"/>
    <property type="match status" value="1"/>
</dbReference>
<dbReference type="InterPro" id="IPR035897">
    <property type="entry name" value="Toll_tir_struct_dom_sf"/>
</dbReference>
<reference evidence="4 5" key="1">
    <citation type="submission" date="2017-12" db="EMBL/GenBank/DDBJ databases">
        <title>Sequencing, de novo assembly and annotation of complete genome of a new Thraustochytrid species, strain FCC1311.</title>
        <authorList>
            <person name="Sedici K."/>
            <person name="Godart F."/>
            <person name="Aiese Cigliano R."/>
            <person name="Sanseverino W."/>
            <person name="Barakat M."/>
            <person name="Ortet P."/>
            <person name="Marechal E."/>
            <person name="Cagnac O."/>
            <person name="Amato A."/>
        </authorList>
    </citation>
    <scope>NUCLEOTIDE SEQUENCE [LARGE SCALE GENOMIC DNA]</scope>
</reference>
<feature type="compositionally biased region" description="Basic residues" evidence="2">
    <location>
        <begin position="328"/>
        <end position="352"/>
    </location>
</feature>
<proteinExistence type="predicted"/>
<dbReference type="GO" id="GO:0016301">
    <property type="term" value="F:kinase activity"/>
    <property type="evidence" value="ECO:0007669"/>
    <property type="project" value="UniProtKB-KW"/>
</dbReference>
<evidence type="ECO:0000259" key="3">
    <source>
        <dbReference type="Pfam" id="PF13676"/>
    </source>
</evidence>
<keyword evidence="5" id="KW-1185">Reference proteome</keyword>
<dbReference type="InParanoid" id="A0A2R5GW28"/>
<evidence type="ECO:0000256" key="2">
    <source>
        <dbReference type="SAM" id="MobiDB-lite"/>
    </source>
</evidence>
<gene>
    <name evidence="4" type="ORF">FCC1311_112611</name>
</gene>
<feature type="region of interest" description="Disordered" evidence="2">
    <location>
        <begin position="297"/>
        <end position="352"/>
    </location>
</feature>
<dbReference type="Pfam" id="PF13676">
    <property type="entry name" value="TIR_2"/>
    <property type="match status" value="1"/>
</dbReference>
<comment type="caution">
    <text evidence="4">The sequence shown here is derived from an EMBL/GenBank/DDBJ whole genome shotgun (WGS) entry which is preliminary data.</text>
</comment>
<dbReference type="OrthoDB" id="270720at2759"/>
<dbReference type="Pfam" id="PF02493">
    <property type="entry name" value="MORN"/>
    <property type="match status" value="4"/>
</dbReference>
<feature type="compositionally biased region" description="Polar residues" evidence="2">
    <location>
        <begin position="307"/>
        <end position="317"/>
    </location>
</feature>
<dbReference type="PANTHER" id="PTHR43215:SF14">
    <property type="entry name" value="RADIAL SPOKE HEAD 1 HOMOLOG"/>
    <property type="match status" value="1"/>
</dbReference>
<evidence type="ECO:0000313" key="5">
    <source>
        <dbReference type="Proteomes" id="UP000241890"/>
    </source>
</evidence>
<dbReference type="AlphaFoldDB" id="A0A2R5GW28"/>
<organism evidence="4 5">
    <name type="scientific">Hondaea fermentalgiana</name>
    <dbReference type="NCBI Taxonomy" id="2315210"/>
    <lineage>
        <taxon>Eukaryota</taxon>
        <taxon>Sar</taxon>
        <taxon>Stramenopiles</taxon>
        <taxon>Bigyra</taxon>
        <taxon>Labyrinthulomycetes</taxon>
        <taxon>Thraustochytrida</taxon>
        <taxon>Thraustochytriidae</taxon>
        <taxon>Hondaea</taxon>
    </lineage>
</organism>
<protein>
    <submittedName>
        <fullName evidence="4">Phosphatidylinositol 4-phosphate 5-kinase 1</fullName>
    </submittedName>
</protein>
<feature type="compositionally biased region" description="Low complexity" evidence="2">
    <location>
        <begin position="318"/>
        <end position="327"/>
    </location>
</feature>
<feature type="compositionally biased region" description="Basic and acidic residues" evidence="2">
    <location>
        <begin position="262"/>
        <end position="278"/>
    </location>
</feature>
<dbReference type="SMART" id="SM00698">
    <property type="entry name" value="MORN"/>
    <property type="match status" value="3"/>
</dbReference>
<dbReference type="InterPro" id="IPR003409">
    <property type="entry name" value="MORN"/>
</dbReference>
<dbReference type="Gene3D" id="2.20.110.10">
    <property type="entry name" value="Histone H3 K4-specific methyltransferase SET7/9 N-terminal domain"/>
    <property type="match status" value="1"/>
</dbReference>